<evidence type="ECO:0000256" key="4">
    <source>
        <dbReference type="ARBA" id="ARBA00023136"/>
    </source>
</evidence>
<gene>
    <name evidence="7" type="ordered locus">Jden_0481</name>
</gene>
<dbReference type="NCBIfam" id="TIGR03061">
    <property type="entry name" value="pip_yhgE_Nterm"/>
    <property type="match status" value="1"/>
</dbReference>
<dbReference type="HOGENOM" id="CLU_004534_1_1_11"/>
<dbReference type="EMBL" id="CP001706">
    <property type="protein sequence ID" value="ACV08145.1"/>
    <property type="molecule type" value="Genomic_DNA"/>
</dbReference>
<accession>C7R086</accession>
<name>C7R086_JONDD</name>
<dbReference type="NCBIfam" id="TIGR03057">
    <property type="entry name" value="xxxLxxG_by_4"/>
    <property type="match status" value="9"/>
</dbReference>
<keyword evidence="2 5" id="KW-0812">Transmembrane</keyword>
<evidence type="ECO:0000313" key="8">
    <source>
        <dbReference type="Proteomes" id="UP000000628"/>
    </source>
</evidence>
<dbReference type="GO" id="GO:0140359">
    <property type="term" value="F:ABC-type transporter activity"/>
    <property type="evidence" value="ECO:0007669"/>
    <property type="project" value="InterPro"/>
</dbReference>
<reference evidence="7 8" key="1">
    <citation type="journal article" date="2009" name="Stand. Genomic Sci.">
        <title>Complete genome sequence of Jonesia denitrificans type strain (Prevot 55134).</title>
        <authorList>
            <person name="Pukall R."/>
            <person name="Gehrich-Schroter G."/>
            <person name="Lapidus A."/>
            <person name="Nolan M."/>
            <person name="Glavina Del Rio T."/>
            <person name="Lucas S."/>
            <person name="Chen F."/>
            <person name="Tice H."/>
            <person name="Pitluck S."/>
            <person name="Cheng J.F."/>
            <person name="Copeland A."/>
            <person name="Saunders E."/>
            <person name="Brettin T."/>
            <person name="Detter J.C."/>
            <person name="Bruce D."/>
            <person name="Goodwin L."/>
            <person name="Pati A."/>
            <person name="Ivanova N."/>
            <person name="Mavromatis K."/>
            <person name="Ovchinnikova G."/>
            <person name="Chen A."/>
            <person name="Palaniappan K."/>
            <person name="Land M."/>
            <person name="Hauser L."/>
            <person name="Chang Y.J."/>
            <person name="Jeffries C.D."/>
            <person name="Chain P."/>
            <person name="Goker M."/>
            <person name="Bristow J."/>
            <person name="Eisen J.A."/>
            <person name="Markowitz V."/>
            <person name="Hugenholtz P."/>
            <person name="Kyrpides N.C."/>
            <person name="Klenk H.P."/>
            <person name="Han C."/>
        </authorList>
    </citation>
    <scope>NUCLEOTIDE SEQUENCE [LARGE SCALE GENOMIC DNA]</scope>
    <source>
        <strain evidence="8">ATCC 14870 / DSM 20603 / BCRC 15368 / CIP 55.134 / JCM 11481 / NBRC 15587 / NCTC 10816 / Prevot 55134</strain>
    </source>
</reference>
<keyword evidence="8" id="KW-1185">Reference proteome</keyword>
<comment type="subcellular location">
    <subcellularLocation>
        <location evidence="1">Membrane</location>
        <topology evidence="1">Multi-pass membrane protein</topology>
    </subcellularLocation>
</comment>
<dbReference type="GO" id="GO:0016020">
    <property type="term" value="C:membrane"/>
    <property type="evidence" value="ECO:0007669"/>
    <property type="project" value="UniProtKB-SubCell"/>
</dbReference>
<protein>
    <submittedName>
        <fullName evidence="7">YhgE/Pip N-terminal domain protein</fullName>
    </submittedName>
</protein>
<evidence type="ECO:0000256" key="3">
    <source>
        <dbReference type="ARBA" id="ARBA00022989"/>
    </source>
</evidence>
<keyword evidence="4 5" id="KW-0472">Membrane</keyword>
<dbReference type="eggNOG" id="COG1511">
    <property type="taxonomic scope" value="Bacteria"/>
</dbReference>
<dbReference type="Pfam" id="PF12698">
    <property type="entry name" value="ABC2_membrane_3"/>
    <property type="match status" value="1"/>
</dbReference>
<evidence type="ECO:0000256" key="2">
    <source>
        <dbReference type="ARBA" id="ARBA00022692"/>
    </source>
</evidence>
<dbReference type="AlphaFoldDB" id="C7R086"/>
<dbReference type="Proteomes" id="UP000000628">
    <property type="component" value="Chromosome"/>
</dbReference>
<feature type="transmembrane region" description="Helical" evidence="5">
    <location>
        <begin position="587"/>
        <end position="606"/>
    </location>
</feature>
<evidence type="ECO:0000313" key="7">
    <source>
        <dbReference type="EMBL" id="ACV08145.1"/>
    </source>
</evidence>
<evidence type="ECO:0000256" key="5">
    <source>
        <dbReference type="SAM" id="Phobius"/>
    </source>
</evidence>
<dbReference type="PANTHER" id="PTHR43077:SF10">
    <property type="entry name" value="TRANSPORT PERMEASE PROTEIN"/>
    <property type="match status" value="1"/>
</dbReference>
<feature type="transmembrane region" description="Helical" evidence="5">
    <location>
        <begin position="627"/>
        <end position="651"/>
    </location>
</feature>
<feature type="transmembrane region" description="Helical" evidence="5">
    <location>
        <begin position="688"/>
        <end position="708"/>
    </location>
</feature>
<dbReference type="InterPro" id="IPR017500">
    <property type="entry name" value="Phage_infect_YhgE_N"/>
</dbReference>
<organism evidence="7 8">
    <name type="scientific">Jonesia denitrificans (strain ATCC 14870 / DSM 20603 / BCRC 15368 / CIP 55.134 / JCM 11481 / NBRC 15587 / NCTC 10816 / Prevot 55134)</name>
    <name type="common">Listeria denitrificans</name>
    <dbReference type="NCBI Taxonomy" id="471856"/>
    <lineage>
        <taxon>Bacteria</taxon>
        <taxon>Bacillati</taxon>
        <taxon>Actinomycetota</taxon>
        <taxon>Actinomycetes</taxon>
        <taxon>Micrococcales</taxon>
        <taxon>Jonesiaceae</taxon>
        <taxon>Jonesia</taxon>
    </lineage>
</organism>
<feature type="transmembrane region" description="Helical" evidence="5">
    <location>
        <begin position="741"/>
        <end position="765"/>
    </location>
</feature>
<feature type="transmembrane region" description="Helical" evidence="5">
    <location>
        <begin position="657"/>
        <end position="681"/>
    </location>
</feature>
<evidence type="ECO:0000259" key="6">
    <source>
        <dbReference type="Pfam" id="PF12698"/>
    </source>
</evidence>
<dbReference type="PANTHER" id="PTHR43077">
    <property type="entry name" value="TRANSPORT PERMEASE YVFS-RELATED"/>
    <property type="match status" value="1"/>
</dbReference>
<dbReference type="InterPro" id="IPR013525">
    <property type="entry name" value="ABC2_TM"/>
</dbReference>
<dbReference type="KEGG" id="jde:Jden_0481"/>
<dbReference type="Gene3D" id="1.10.287.950">
    <property type="entry name" value="Methyl-accepting chemotaxis protein"/>
    <property type="match status" value="2"/>
</dbReference>
<evidence type="ECO:0000256" key="1">
    <source>
        <dbReference type="ARBA" id="ARBA00004141"/>
    </source>
</evidence>
<sequence>MTGMSRRKVIALILATLLPVASIALMLWSYHDRADAATNVKAAVVNLDEMATIGEGEDAQPFPGGRLLTAGLTTNEDVLTWDIVSQSTARDGLESGDYAAIITIPKEFSASVVGVLNNSPTQAPITVETNEANSQLVSFLSQYIAQTAAATTGYEITEMFINSTLTQVQPLAGGLTDAADGANQLAQGTNELSDGLGQISGGAGVLADGVTEAGTGASQLADGARQLNTGIGQFAQGVSSAQSGAGQLTTGASQLAGGVSELATGTRELAGGASELAAGAEELAGGLSTLSKEASALPQGVRQLNSGAEQLADGLTQASQGAQALRPAVAGLAGGSEELAQGAQAITGLTQSVQLACSDPSTADECAAALGTLTTVVSGFSQGATGFSQGADQLVTGLSDLPDGLSALAAGANDLAEGTSELAAQAPQLTQGITQLSNGATELAGGTQELASGTSQLADGAAQLNGGAGALSQGLGELTGGLSSAAAGASQLQQGSSQLATGTSELATGITGAGDGARELADGLEQLDDGSTQLAGGADELADGLGDASQQVGALNDIPDTIGSVLAKPIISDHVETNPLGSAISGLAGPIAAVFMWVGAFALSLIHRISPRTYLGTTVPVGQRLASGLVIPGVAALIQTAALLAVLVSFGVKIANWPLTIMVLLVGTLTFMVITEVFVLLWGKSTGWLVSLLFFAVQAASVGGLLPIDTAPHTFQVLNALVPLPLAADALNASIAGATSAHAGIALLGLVMWLLIAGAAAWWAAAREERWRPLPTGQVSPA</sequence>
<dbReference type="InterPro" id="IPR051328">
    <property type="entry name" value="T7SS_ABC-Transporter"/>
</dbReference>
<proteinExistence type="predicted"/>
<dbReference type="OrthoDB" id="9811483at2"/>
<keyword evidence="3 5" id="KW-1133">Transmembrane helix</keyword>
<dbReference type="InterPro" id="IPR023908">
    <property type="entry name" value="xxxLxxG_rpt"/>
</dbReference>
<feature type="domain" description="ABC-2 type transporter transmembrane" evidence="6">
    <location>
        <begin position="12"/>
        <end position="167"/>
    </location>
</feature>
<dbReference type="STRING" id="471856.Jden_0481"/>
<dbReference type="Gene3D" id="3.40.1710.10">
    <property type="entry name" value="abc type-2 transporter like domain"/>
    <property type="match status" value="1"/>
</dbReference>
<dbReference type="SUPFAM" id="SSF58104">
    <property type="entry name" value="Methyl-accepting chemotaxis protein (MCP) signaling domain"/>
    <property type="match status" value="1"/>
</dbReference>